<reference evidence="2 3" key="1">
    <citation type="submission" date="2018-03" db="EMBL/GenBank/DDBJ databases">
        <title>Genomic Encyclopedia of Archaeal and Bacterial Type Strains, Phase II (KMG-II): from individual species to whole genera.</title>
        <authorList>
            <person name="Goeker M."/>
        </authorList>
    </citation>
    <scope>NUCLEOTIDE SEQUENCE [LARGE SCALE GENOMIC DNA]</scope>
    <source>
        <strain evidence="2 3">DSM 45312</strain>
    </source>
</reference>
<accession>A0A2P8D6J1</accession>
<evidence type="ECO:0000313" key="3">
    <source>
        <dbReference type="Proteomes" id="UP000240542"/>
    </source>
</evidence>
<sequence length="104" mass="10840">MSMKRTLASVTAALGVAVTSFALMGTAAPAAEAGLMCQAKVAKSKAYVYSACKGYSGNNYRQVRAVASCDSYKTYGPWVDGGAATSRAYCAESFAVKFASVQLR</sequence>
<keyword evidence="3" id="KW-1185">Reference proteome</keyword>
<feature type="signal peptide" evidence="1">
    <location>
        <begin position="1"/>
        <end position="22"/>
    </location>
</feature>
<dbReference type="AlphaFoldDB" id="A0A2P8D6J1"/>
<name>A0A2P8D6J1_9ACTN</name>
<feature type="chain" id="PRO_5038490120" evidence="1">
    <location>
        <begin position="23"/>
        <end position="104"/>
    </location>
</feature>
<protein>
    <submittedName>
        <fullName evidence="2">Uncharacterized protein</fullName>
    </submittedName>
</protein>
<evidence type="ECO:0000256" key="1">
    <source>
        <dbReference type="SAM" id="SignalP"/>
    </source>
</evidence>
<comment type="caution">
    <text evidence="2">The sequence shown here is derived from an EMBL/GenBank/DDBJ whole genome shotgun (WGS) entry which is preliminary data.</text>
</comment>
<proteinExistence type="predicted"/>
<dbReference type="EMBL" id="PYGA01000017">
    <property type="protein sequence ID" value="PSK92845.1"/>
    <property type="molecule type" value="Genomic_DNA"/>
</dbReference>
<gene>
    <name evidence="2" type="ORF">CLV63_11750</name>
</gene>
<organism evidence="2 3">
    <name type="scientific">Murinocardiopsis flavida</name>
    <dbReference type="NCBI Taxonomy" id="645275"/>
    <lineage>
        <taxon>Bacteria</taxon>
        <taxon>Bacillati</taxon>
        <taxon>Actinomycetota</taxon>
        <taxon>Actinomycetes</taxon>
        <taxon>Streptosporangiales</taxon>
        <taxon>Nocardiopsidaceae</taxon>
        <taxon>Murinocardiopsis</taxon>
    </lineage>
</organism>
<evidence type="ECO:0000313" key="2">
    <source>
        <dbReference type="EMBL" id="PSK92845.1"/>
    </source>
</evidence>
<keyword evidence="1" id="KW-0732">Signal</keyword>
<dbReference type="Proteomes" id="UP000240542">
    <property type="component" value="Unassembled WGS sequence"/>
</dbReference>